<feature type="domain" description="Bacterial Ig-like" evidence="3">
    <location>
        <begin position="545"/>
        <end position="648"/>
    </location>
</feature>
<evidence type="ECO:0000256" key="2">
    <source>
        <dbReference type="SAM" id="MobiDB-lite"/>
    </source>
</evidence>
<feature type="domain" description="Bacterial Ig-like" evidence="3">
    <location>
        <begin position="1614"/>
        <end position="1717"/>
    </location>
</feature>
<feature type="compositionally biased region" description="Polar residues" evidence="2">
    <location>
        <begin position="2331"/>
        <end position="2343"/>
    </location>
</feature>
<feature type="compositionally biased region" description="Low complexity" evidence="2">
    <location>
        <begin position="2271"/>
        <end position="2281"/>
    </location>
</feature>
<dbReference type="InterPro" id="IPR053784">
    <property type="entry name" value="Choice_anch_U_dom"/>
</dbReference>
<feature type="compositionally biased region" description="Basic and acidic residues" evidence="2">
    <location>
        <begin position="2282"/>
        <end position="2296"/>
    </location>
</feature>
<feature type="domain" description="Bacterial Ig-like" evidence="3">
    <location>
        <begin position="1294"/>
        <end position="1393"/>
    </location>
</feature>
<feature type="domain" description="Bacterial Ig-like" evidence="3">
    <location>
        <begin position="1718"/>
        <end position="1821"/>
    </location>
</feature>
<dbReference type="EMBL" id="QZCW01000001">
    <property type="protein sequence ID" value="MCW5321231.1"/>
    <property type="molecule type" value="Genomic_DNA"/>
</dbReference>
<feature type="domain" description="Bacterial Ig-like" evidence="3">
    <location>
        <begin position="104"/>
        <end position="207"/>
    </location>
</feature>
<dbReference type="Gene3D" id="2.60.40.1220">
    <property type="match status" value="4"/>
</dbReference>
<dbReference type="InterPro" id="IPR014755">
    <property type="entry name" value="Cu-Rt/internalin_Ig-like"/>
</dbReference>
<feature type="domain" description="Bacterial Ig-like" evidence="3">
    <location>
        <begin position="2040"/>
        <end position="2137"/>
    </location>
</feature>
<feature type="domain" description="Bacterial Ig-like" evidence="3">
    <location>
        <begin position="218"/>
        <end position="321"/>
    </location>
</feature>
<dbReference type="PANTHER" id="PTHR34677">
    <property type="match status" value="1"/>
</dbReference>
<feature type="domain" description="Bacterial Ig-like" evidence="3">
    <location>
        <begin position="650"/>
        <end position="752"/>
    </location>
</feature>
<dbReference type="GO" id="GO:0016787">
    <property type="term" value="F:hydrolase activity"/>
    <property type="evidence" value="ECO:0007669"/>
    <property type="project" value="UniProtKB-KW"/>
</dbReference>
<dbReference type="PANTHER" id="PTHR34677:SF3">
    <property type="entry name" value="BACTERIAL IG-LIKE DOMAIN-CONTAINING PROTEIN"/>
    <property type="match status" value="1"/>
</dbReference>
<sequence>MSIQLNITLANTRLKAGDTTTVTFAFNEAVRGFTNDDVVLTDANGTLGTLTANADGKTWTATFTPTNNIEDSSNTIGVNLAGVTNAAGTAGTGSASSTSYSIDTKRPFPTNLTIEDPKLCAGESTTVTLTFSEAINRNSFALAYIGSISNVSATPGTLSDLRTTDGITWQFTLTAPTTGASSTGNYFNVYNGSAVTDVAGNTGRVGATSFYTTLYDIDLVRPTATITLADNALTVGETTTVTFAFSEPVTGFTHDDIVLTDANGTLGPLTANADGKTWTATFTPTANVNDTTNTIRVNLTGVNDIAGNAGVGTASSSNYTVSTRSANTADPTVTITLADTSLTVGETTAVTFAFSEAVRGFTNDDVVLTDANGTLGPLTANADGKTWTATFTPTANVEDNSNTIGVNLAGVTDAAGNAGVGSASSTNYSIDTKEPFADSITIENTKLCAGESTTVTLTFSEALNRASFTLARIRSTSDAAANPATLSDLRTTDGITWQFTLTAPTTGASSTGNYIRVHLGNTVTDVAGNIGWGVTSFFGTPYDIDLVRPTATITLTDNALTVGETTTVTFAFSEPVTGFTREDIVLTDANGTLGPLTANADGKTWTATFTPTANVNDATNTIRVNLTGVNDIAGNAGQGSASSGNYTVQTQRLTATITLADTSLIAGETTTVTIVFNETVTGFTREDIVLTDANGTLSNPTTPDNGKTWIATFTPTANVEDNSNTIGVNLAGVTDAAGTAGTGSASSANYSIDTKRPTPTNLTIEDPKLCAGESTTVTLTFSEALNQDSFTLARIRSAATATANPGTLSDLRTINGMTWQFTLTAPTTGASSTGNYLCVNMTSTVTDVAGNGSRTETTYFDVPLYDIDLVRPTATITLADTALTVGETTTVTFVFSETVTDFTRDDIVLTNANGTLGPLTAHADGKTWTAIFTPTVSLSDTTNTISVNLADVADTAGNAGVGTASSANYTVDTLRPSATITLADTRLIAGETTTVSIVFNETVTGFTRADIVLTDANGTLGDPTTHDNGKTWTATFTPTADVEDSSNTIGVNQAGVTDAAGNAGTGFATSANYSIDTKRPFPTSITIADPKLCAGESTTVTLTFSEALNRDSLTLEQLGFTRDLTANSGAGTLSDLRPTDGMTWQYTLTAPTTGASSTGNYLSVLTTAVTDAAGNTGQSGSTYFDNVLYDIDLVRPTVTITLADSALTADETTTVTFAFSETVTGFTRDDIVLANGTLGDLTTHDNGRTWTATLTPTANVHAAANTIRVNLSGVTDVAGNTGTATATSANYSIDTKRPTPTNLTIEDPKLCAGESTTVTLTFSEALNRDDFTLNDLGFMSNASVGTLSDLRTTDGITWKFTLTAPTSGDSSTGHAISLNLRGITDVAGNTGQHVEMYFRDVLFDFDLVRPTATITLADSALTIGETTTATFAFSEPVTDFTREDIVLTDANGTLGPLTANADGKTWTATFTPAADVNDATNTLSVNLGGVTDTAGNAGVSTASSANYTVDTLRPSATITLADTRLIAGETTTVTIVFNEPVTDFTRADIVLTDANGTLGDLTTNDHGKTWTATFTPTANVNDATNTISVNLSGVTDTAGNAGAGTASSANYTVDTLRPSATITLADSALTIGETTTVTIVFNEPVTGFTNDDVVLSDANGTLGPLTANADGKTWTATFTPAADVNDATNTLSVNLSGVTDTAGNAGVGSASSANYTVDTLRPTATITLADTSLIAGETTTVTIVFSEPVTGFTRDDIVLSDANGTLGTLTAHADGKTWTATFTPTANVNDTTNTISVNLTGVTDTAGNAGTGSASSANYTVDTLRPSATITLADTRLIAGETTTVTIVFNETVTGFTNDDIVLSDANGTLGPLTVNADGKTWTTTFTPTANVNDATNTISVNLTGVTDTAGNAGTGSASSANYTVDTRPADTTGPTATITLADSALTVGETTPVTIRFSEPVTGFDASDVVLTNANGTLSPLTPTANRTVWTATFTPTANVNDTTNTISVNLAGLTDDAGNAGTATASSANYTVDTRPADTTGLTATITLADSALTVGKTTTVTIRFNKPVTSFANDDIVLTDANGTLSPLTPNANRTVWTATFTPTANVNDTTNTISVNLTGLTDDAGNAGVSSANYTVDTRPDTTPPVLSTAMVSNNQLVLTYTEANSLDATHIPPTTAFAVRIDNVPTAVTAITVNAQDKTVSLTLATAVSTGQTVTVAYNDPTTGDDANAIQDAAGNDAASVPATPVNNRTPAPQSPAPASSPNPAPSSASAPSSAPSDKDSKDSKDTKDTDGDGIPNSVEDQTPGIPGPAGAAPIAGDGNGDGVKDSTQAAVSSTSLVRSPVGESRPAGAASTHVTLVADSLDGKPNPGSSARITHLEQKNAPTELPKGMEMPLGLLRFEAAQATGHGSEKFSLYVDPVLGVNGYWLPDSTGTWVNLASSPYGGKMAMEGGQLRLDFEISDGGQFDADGKANGVITAPGAAAKMPLSIVGQAPDLAHGGFWI</sequence>
<reference evidence="5" key="1">
    <citation type="submission" date="2023-07" db="EMBL/GenBank/DDBJ databases">
        <title>Verminephrobacter genomes.</title>
        <authorList>
            <person name="Lund M.B."/>
        </authorList>
    </citation>
    <scope>NUCLEOTIDE SEQUENCE [LARGE SCALE GENOMIC DNA]</scope>
    <source>
        <strain evidence="5">AtM5-05</strain>
    </source>
</reference>
<feature type="domain" description="Bacterial Ig-like" evidence="3">
    <location>
        <begin position="1076"/>
        <end position="1181"/>
    </location>
</feature>
<dbReference type="NCBIfam" id="NF041766">
    <property type="entry name" value="choice_anch_U"/>
    <property type="match status" value="1"/>
</dbReference>
<evidence type="ECO:0000313" key="4">
    <source>
        <dbReference type="EMBL" id="MCW5321231.1"/>
    </source>
</evidence>
<feature type="domain" description="Bacterial Ig-like" evidence="3">
    <location>
        <begin position="1406"/>
        <end position="1509"/>
    </location>
</feature>
<keyword evidence="4" id="KW-0378">Hydrolase</keyword>
<protein>
    <submittedName>
        <fullName evidence="4">Glycosyl hydrolase</fullName>
    </submittedName>
</protein>
<gene>
    <name evidence="4" type="ORF">D5039_08690</name>
</gene>
<feature type="domain" description="Bacterial Ig-like" evidence="3">
    <location>
        <begin position="1192"/>
        <end position="1293"/>
    </location>
</feature>
<feature type="region of interest" description="Disordered" evidence="2">
    <location>
        <begin position="2243"/>
        <end position="2357"/>
    </location>
</feature>
<dbReference type="Proteomes" id="UP001208935">
    <property type="component" value="Unassembled WGS sequence"/>
</dbReference>
<dbReference type="Pfam" id="PF19078">
    <property type="entry name" value="Big_12"/>
    <property type="match status" value="20"/>
</dbReference>
<keyword evidence="5" id="KW-1185">Reference proteome</keyword>
<feature type="domain" description="Bacterial Ig-like" evidence="3">
    <location>
        <begin position="5"/>
        <end position="102"/>
    </location>
</feature>
<feature type="domain" description="Bacterial Ig-like" evidence="3">
    <location>
        <begin position="753"/>
        <end position="854"/>
    </location>
</feature>
<evidence type="ECO:0000313" key="5">
    <source>
        <dbReference type="Proteomes" id="UP001208935"/>
    </source>
</evidence>
<accession>A0ABT3KSC9</accession>
<feature type="domain" description="Bacterial Ig-like" evidence="3">
    <location>
        <begin position="1822"/>
        <end position="1925"/>
    </location>
</feature>
<organism evidence="4 5">
    <name type="scientific">Verminephrobacter aporrectodeae subsp. tuberculatae</name>
    <dbReference type="NCBI Taxonomy" id="1110392"/>
    <lineage>
        <taxon>Bacteria</taxon>
        <taxon>Pseudomonadati</taxon>
        <taxon>Pseudomonadota</taxon>
        <taxon>Betaproteobacteria</taxon>
        <taxon>Burkholderiales</taxon>
        <taxon>Comamonadaceae</taxon>
        <taxon>Verminephrobacter</taxon>
    </lineage>
</organism>
<feature type="domain" description="Bacterial Ig-like" evidence="3">
    <location>
        <begin position="328"/>
        <end position="430"/>
    </location>
</feature>
<evidence type="ECO:0000259" key="3">
    <source>
        <dbReference type="Pfam" id="PF19078"/>
    </source>
</evidence>
<dbReference type="RefSeq" id="WP_265281858.1">
    <property type="nucleotide sequence ID" value="NZ_QZCW01000001.1"/>
</dbReference>
<proteinExistence type="predicted"/>
<feature type="domain" description="Bacterial Ig-like" evidence="3">
    <location>
        <begin position="431"/>
        <end position="535"/>
    </location>
</feature>
<evidence type="ECO:0000256" key="1">
    <source>
        <dbReference type="ARBA" id="ARBA00022729"/>
    </source>
</evidence>
<feature type="domain" description="Bacterial Ig-like" evidence="3">
    <location>
        <begin position="972"/>
        <end position="1075"/>
    </location>
</feature>
<dbReference type="InterPro" id="IPR028059">
    <property type="entry name" value="SWM_rpt"/>
</dbReference>
<feature type="domain" description="Bacterial Ig-like" evidence="3">
    <location>
        <begin position="1931"/>
        <end position="2034"/>
    </location>
</feature>
<comment type="caution">
    <text evidence="4">The sequence shown here is derived from an EMBL/GenBank/DDBJ whole genome shotgun (WGS) entry which is preliminary data.</text>
</comment>
<keyword evidence="1" id="KW-0732">Signal</keyword>
<feature type="domain" description="Bacterial Ig-like" evidence="3">
    <location>
        <begin position="1510"/>
        <end position="1613"/>
    </location>
</feature>
<feature type="domain" description="Bacterial Ig-like" evidence="3">
    <location>
        <begin position="868"/>
        <end position="971"/>
    </location>
</feature>
<dbReference type="Pfam" id="PF13753">
    <property type="entry name" value="SWM_repeat"/>
    <property type="match status" value="1"/>
</dbReference>
<feature type="compositionally biased region" description="Pro residues" evidence="2">
    <location>
        <begin position="2258"/>
        <end position="2270"/>
    </location>
</feature>
<dbReference type="InterPro" id="IPR044048">
    <property type="entry name" value="Big_12"/>
</dbReference>
<name>A0ABT3KSC9_9BURK</name>